<name>A0A6G1GZZ6_9PEZI</name>
<dbReference type="InterPro" id="IPR015943">
    <property type="entry name" value="WD40/YVTN_repeat-like_dom_sf"/>
</dbReference>
<dbReference type="InterPro" id="IPR018391">
    <property type="entry name" value="PQQ_b-propeller_rpt"/>
</dbReference>
<proteinExistence type="inferred from homology"/>
<accession>A0A6G1GZZ6</accession>
<feature type="repeat" description="WD" evidence="6">
    <location>
        <begin position="101"/>
        <end position="143"/>
    </location>
</feature>
<dbReference type="Proteomes" id="UP000800041">
    <property type="component" value="Unassembled WGS sequence"/>
</dbReference>
<dbReference type="InterPro" id="IPR002372">
    <property type="entry name" value="PQQ_rpt_dom"/>
</dbReference>
<feature type="repeat" description="WD" evidence="6">
    <location>
        <begin position="11"/>
        <end position="44"/>
    </location>
</feature>
<feature type="repeat" description="WD" evidence="6">
    <location>
        <begin position="59"/>
        <end position="100"/>
    </location>
</feature>
<dbReference type="InterPro" id="IPR001680">
    <property type="entry name" value="WD40_rpt"/>
</dbReference>
<keyword evidence="4" id="KW-0677">Repeat</keyword>
<evidence type="ECO:0000259" key="7">
    <source>
        <dbReference type="Pfam" id="PF13360"/>
    </source>
</evidence>
<evidence type="ECO:0000256" key="6">
    <source>
        <dbReference type="PROSITE-ProRule" id="PRU00221"/>
    </source>
</evidence>
<dbReference type="PROSITE" id="PS00678">
    <property type="entry name" value="WD_REPEATS_1"/>
    <property type="match status" value="1"/>
</dbReference>
<evidence type="ECO:0000256" key="1">
    <source>
        <dbReference type="ARBA" id="ARBA00004496"/>
    </source>
</evidence>
<dbReference type="InterPro" id="IPR036322">
    <property type="entry name" value="WD40_repeat_dom_sf"/>
</dbReference>
<dbReference type="InterPro" id="IPR019775">
    <property type="entry name" value="WD40_repeat_CS"/>
</dbReference>
<dbReference type="PROSITE" id="PS50082">
    <property type="entry name" value="WD_REPEATS_2"/>
    <property type="match status" value="4"/>
</dbReference>
<evidence type="ECO:0000256" key="2">
    <source>
        <dbReference type="ARBA" id="ARBA00022490"/>
    </source>
</evidence>
<evidence type="ECO:0000256" key="5">
    <source>
        <dbReference type="ARBA" id="ARBA00038145"/>
    </source>
</evidence>
<evidence type="ECO:0000313" key="9">
    <source>
        <dbReference type="Proteomes" id="UP000800041"/>
    </source>
</evidence>
<dbReference type="AlphaFoldDB" id="A0A6G1GZZ6"/>
<dbReference type="SMART" id="SM00564">
    <property type="entry name" value="PQQ"/>
    <property type="match status" value="2"/>
</dbReference>
<gene>
    <name evidence="8" type="ORF">K402DRAFT_404239</name>
</gene>
<comment type="similarity">
    <text evidence="5">Belongs to the WD repeat MORG1 family.</text>
</comment>
<keyword evidence="3 6" id="KW-0853">WD repeat</keyword>
<dbReference type="SMART" id="SM00320">
    <property type="entry name" value="WD40"/>
    <property type="match status" value="7"/>
</dbReference>
<feature type="repeat" description="WD" evidence="6">
    <location>
        <begin position="245"/>
        <end position="271"/>
    </location>
</feature>
<keyword evidence="2" id="KW-0963">Cytoplasm</keyword>
<dbReference type="Pfam" id="PF00400">
    <property type="entry name" value="WD40"/>
    <property type="match status" value="3"/>
</dbReference>
<evidence type="ECO:0000256" key="4">
    <source>
        <dbReference type="ARBA" id="ARBA00022737"/>
    </source>
</evidence>
<dbReference type="SUPFAM" id="SSF50978">
    <property type="entry name" value="WD40 repeat-like"/>
    <property type="match status" value="1"/>
</dbReference>
<organism evidence="8 9">
    <name type="scientific">Aulographum hederae CBS 113979</name>
    <dbReference type="NCBI Taxonomy" id="1176131"/>
    <lineage>
        <taxon>Eukaryota</taxon>
        <taxon>Fungi</taxon>
        <taxon>Dikarya</taxon>
        <taxon>Ascomycota</taxon>
        <taxon>Pezizomycotina</taxon>
        <taxon>Dothideomycetes</taxon>
        <taxon>Pleosporomycetidae</taxon>
        <taxon>Aulographales</taxon>
        <taxon>Aulographaceae</taxon>
    </lineage>
</organism>
<protein>
    <submittedName>
        <fullName evidence="8">WD40 repeat-like protein</fullName>
    </submittedName>
</protein>
<keyword evidence="9" id="KW-1185">Reference proteome</keyword>
<sequence length="319" mass="34580">MSFPTTRVATLLGHGGAVNALAYSKGSADYILTGSNDRTIRIFNPRAAAEGRDELVQTYKEHGYEVLDLAIAEANDRFVSVGGDKDVFHWDVYNARLIKKYSGHARRVMCCAFGGDDDSVIISGGFDGFVKLWDTKSNSHVALMTFKDAKDAVSSVEVSGHQVTSGSHDGRIRCYDIRNGKIVVDVMPASVTSITPSKDNESILVGTLDSTLRLIDKSNGCLLQTYKAPGFLNATYRSRSTLAMNGSMVLAASEDGTVFAWDLVSGEVKVKVRHPEASAIKRSKDVVSAVAWCPNDRRKEWCSAGGDGTVAVWGVKEER</sequence>
<dbReference type="PANTHER" id="PTHR22842:SF3">
    <property type="entry name" value="WD REPEAT DOMAIN-CONTAINING PROTEIN 83"/>
    <property type="match status" value="1"/>
</dbReference>
<dbReference type="InterPro" id="IPR051980">
    <property type="entry name" value="WD_repeat_MORG1"/>
</dbReference>
<evidence type="ECO:0000313" key="8">
    <source>
        <dbReference type="EMBL" id="KAF1986505.1"/>
    </source>
</evidence>
<dbReference type="PANTHER" id="PTHR22842">
    <property type="entry name" value="WD40 REPEAT PROTEIN"/>
    <property type="match status" value="1"/>
</dbReference>
<comment type="subcellular location">
    <subcellularLocation>
        <location evidence="1">Cytoplasm</location>
    </subcellularLocation>
</comment>
<dbReference type="InterPro" id="IPR020472">
    <property type="entry name" value="WD40_PAC1"/>
</dbReference>
<feature type="domain" description="Pyrrolo-quinoline quinone repeat" evidence="7">
    <location>
        <begin position="154"/>
        <end position="291"/>
    </location>
</feature>
<dbReference type="Pfam" id="PF13360">
    <property type="entry name" value="PQQ_2"/>
    <property type="match status" value="1"/>
</dbReference>
<dbReference type="CDD" id="cd00200">
    <property type="entry name" value="WD40"/>
    <property type="match status" value="1"/>
</dbReference>
<dbReference type="OrthoDB" id="1068471at2759"/>
<dbReference type="GO" id="GO:0071013">
    <property type="term" value="C:catalytic step 2 spliceosome"/>
    <property type="evidence" value="ECO:0007669"/>
    <property type="project" value="TreeGrafter"/>
</dbReference>
<dbReference type="PROSITE" id="PS50294">
    <property type="entry name" value="WD_REPEATS_REGION"/>
    <property type="match status" value="3"/>
</dbReference>
<dbReference type="Gene3D" id="2.130.10.10">
    <property type="entry name" value="YVTN repeat-like/Quinoprotein amine dehydrogenase"/>
    <property type="match status" value="2"/>
</dbReference>
<dbReference type="GO" id="GO:0000398">
    <property type="term" value="P:mRNA splicing, via spliceosome"/>
    <property type="evidence" value="ECO:0007669"/>
    <property type="project" value="TreeGrafter"/>
</dbReference>
<dbReference type="EMBL" id="ML977156">
    <property type="protein sequence ID" value="KAF1986505.1"/>
    <property type="molecule type" value="Genomic_DNA"/>
</dbReference>
<reference evidence="8" key="1">
    <citation type="journal article" date="2020" name="Stud. Mycol.">
        <title>101 Dothideomycetes genomes: a test case for predicting lifestyles and emergence of pathogens.</title>
        <authorList>
            <person name="Haridas S."/>
            <person name="Albert R."/>
            <person name="Binder M."/>
            <person name="Bloem J."/>
            <person name="Labutti K."/>
            <person name="Salamov A."/>
            <person name="Andreopoulos B."/>
            <person name="Baker S."/>
            <person name="Barry K."/>
            <person name="Bills G."/>
            <person name="Bluhm B."/>
            <person name="Cannon C."/>
            <person name="Castanera R."/>
            <person name="Culley D."/>
            <person name="Daum C."/>
            <person name="Ezra D."/>
            <person name="Gonzalez J."/>
            <person name="Henrissat B."/>
            <person name="Kuo A."/>
            <person name="Liang C."/>
            <person name="Lipzen A."/>
            <person name="Lutzoni F."/>
            <person name="Magnuson J."/>
            <person name="Mondo S."/>
            <person name="Nolan M."/>
            <person name="Ohm R."/>
            <person name="Pangilinan J."/>
            <person name="Park H.-J."/>
            <person name="Ramirez L."/>
            <person name="Alfaro M."/>
            <person name="Sun H."/>
            <person name="Tritt A."/>
            <person name="Yoshinaga Y."/>
            <person name="Zwiers L.-H."/>
            <person name="Turgeon B."/>
            <person name="Goodwin S."/>
            <person name="Spatafora J."/>
            <person name="Crous P."/>
            <person name="Grigoriev I."/>
        </authorList>
    </citation>
    <scope>NUCLEOTIDE SEQUENCE</scope>
    <source>
        <strain evidence="8">CBS 113979</strain>
    </source>
</reference>
<evidence type="ECO:0000256" key="3">
    <source>
        <dbReference type="ARBA" id="ARBA00022574"/>
    </source>
</evidence>
<dbReference type="GO" id="GO:0005737">
    <property type="term" value="C:cytoplasm"/>
    <property type="evidence" value="ECO:0007669"/>
    <property type="project" value="UniProtKB-SubCell"/>
</dbReference>
<dbReference type="PRINTS" id="PR00320">
    <property type="entry name" value="GPROTEINBRPT"/>
</dbReference>